<reference evidence="3" key="1">
    <citation type="submission" date="2025-08" db="UniProtKB">
        <authorList>
            <consortium name="Ensembl"/>
        </authorList>
    </citation>
    <scope>IDENTIFICATION</scope>
</reference>
<evidence type="ECO:0000256" key="2">
    <source>
        <dbReference type="SAM" id="MobiDB-lite"/>
    </source>
</evidence>
<reference evidence="3" key="2">
    <citation type="submission" date="2025-09" db="UniProtKB">
        <authorList>
            <consortium name="Ensembl"/>
        </authorList>
    </citation>
    <scope>IDENTIFICATION</scope>
</reference>
<dbReference type="GO" id="GO:0005634">
    <property type="term" value="C:nucleus"/>
    <property type="evidence" value="ECO:0007669"/>
    <property type="project" value="TreeGrafter"/>
</dbReference>
<comment type="similarity">
    <text evidence="1">Belongs to the constitutive coactivator of PPAR-gamma family.</text>
</comment>
<protein>
    <submittedName>
        <fullName evidence="3">Uncharacterized protein</fullName>
    </submittedName>
</protein>
<organism evidence="3 4">
    <name type="scientific">Periophthalmus magnuspinnatus</name>
    <dbReference type="NCBI Taxonomy" id="409849"/>
    <lineage>
        <taxon>Eukaryota</taxon>
        <taxon>Metazoa</taxon>
        <taxon>Chordata</taxon>
        <taxon>Craniata</taxon>
        <taxon>Vertebrata</taxon>
        <taxon>Euteleostomi</taxon>
        <taxon>Actinopterygii</taxon>
        <taxon>Neopterygii</taxon>
        <taxon>Teleostei</taxon>
        <taxon>Neoteleostei</taxon>
        <taxon>Acanthomorphata</taxon>
        <taxon>Gobiaria</taxon>
        <taxon>Gobiiformes</taxon>
        <taxon>Gobioidei</taxon>
        <taxon>Gobiidae</taxon>
        <taxon>Oxudercinae</taxon>
        <taxon>Periophthalmus</taxon>
    </lineage>
</organism>
<dbReference type="InterPro" id="IPR026784">
    <property type="entry name" value="Coact_PPARg"/>
</dbReference>
<dbReference type="Gene3D" id="3.40.50.1010">
    <property type="entry name" value="5'-nuclease"/>
    <property type="match status" value="1"/>
</dbReference>
<dbReference type="Proteomes" id="UP000261520">
    <property type="component" value="Unplaced"/>
</dbReference>
<sequence length="637" mass="72390">MGVKGLQSFMDRCCPEACVTVHLRDMAKQHSAPQGVPTLVVDGMACLRHWYSCKDWVSGGQWKEYMAILKNWVEAITSAGIRLVFFFDGVVEEQKRLTWIKRRRRVNGDVCKIFAHIKAYGEQPCQEMSVLPSGLATFTRFALKSLGQEVFCSVREADYEIASYAREHNCMGILGHDTDFIIFDSAPYLSSAKLRIDTLTTVLYDRQRLCHTLGLAVFHLPLLACLLGNDVVYEERIKFNPTSYPGSQQGQIILAVSQFVRSCSESHDVLIPPSLKLSPVDKELLEKGVQSYILFEQTKRRSSETTDHPAAVYQKYVSPTILQVQLYIDIFYLCEEKHVAAEGFMVYSVVSEGMVECSNSLEDEEDTQLLPQAIVYKPCRQRIYGVLLLHTFNDVDINPPPIKEWFVYPGNPLKEPELVPPIPLKIQCDHPGLDALWFGKEQEVSSLRLACFLAILDCQDFADLYGIIEEHLFVTLCLVTYITVQVEMIGIGLLLHNKIIFHHLFNFYLQLPFLCSRVIQLGCLYVRGLSYLLGANCASGCPITSEALMPWNSFDGRLFHSKYLLAHSSVEDLVLLDNNPSCLSVFDTLRTKVKDVCLKKGRELQSRPRRDTPQFSFKTREDPRHKERHTGESRVSS</sequence>
<feature type="region of interest" description="Disordered" evidence="2">
    <location>
        <begin position="604"/>
        <end position="637"/>
    </location>
</feature>
<evidence type="ECO:0000313" key="3">
    <source>
        <dbReference type="Ensembl" id="ENSPMGP00000001559.1"/>
    </source>
</evidence>
<name>A0A3B3ZAI3_9GOBI</name>
<evidence type="ECO:0000313" key="4">
    <source>
        <dbReference type="Proteomes" id="UP000261520"/>
    </source>
</evidence>
<dbReference type="SUPFAM" id="SSF88723">
    <property type="entry name" value="PIN domain-like"/>
    <property type="match status" value="1"/>
</dbReference>
<accession>A0A3B3ZAI3</accession>
<dbReference type="InterPro" id="IPR029060">
    <property type="entry name" value="PIN-like_dom_sf"/>
</dbReference>
<proteinExistence type="inferred from homology"/>
<dbReference type="STRING" id="409849.ENSPMGP00000001559"/>
<dbReference type="PANTHER" id="PTHR15976">
    <property type="entry name" value="CONSTITUTIVE COACTIVATOR OF PEROXISOME PROLIFERATOR-ACTIVATED RECEPTOR GAMMA"/>
    <property type="match status" value="1"/>
</dbReference>
<dbReference type="CDD" id="cd18672">
    <property type="entry name" value="PIN_FAM120B-like"/>
    <property type="match status" value="1"/>
</dbReference>
<dbReference type="Ensembl" id="ENSPMGT00000001656.1">
    <property type="protein sequence ID" value="ENSPMGP00000001559.1"/>
    <property type="gene ID" value="ENSPMGG00000001394.1"/>
</dbReference>
<evidence type="ECO:0000256" key="1">
    <source>
        <dbReference type="ARBA" id="ARBA00009495"/>
    </source>
</evidence>
<dbReference type="PANTHER" id="PTHR15976:SF17">
    <property type="entry name" value="CONSTITUTIVE COACTIVATOR OF PEROXISOME PROLIFERATOR-ACTIVATED RECEPTOR GAMMA"/>
    <property type="match status" value="1"/>
</dbReference>
<dbReference type="AlphaFoldDB" id="A0A3B3ZAI3"/>
<keyword evidence="4" id="KW-1185">Reference proteome</keyword>